<evidence type="ECO:0000256" key="4">
    <source>
        <dbReference type="ARBA" id="ARBA00023136"/>
    </source>
</evidence>
<dbReference type="Pfam" id="PF04357">
    <property type="entry name" value="TamB"/>
    <property type="match status" value="1"/>
</dbReference>
<evidence type="ECO:0000256" key="1">
    <source>
        <dbReference type="ARBA" id="ARBA00004167"/>
    </source>
</evidence>
<keyword evidence="4 5" id="KW-0472">Membrane</keyword>
<dbReference type="PATRIC" id="fig|292564.3.peg.127"/>
<dbReference type="EMBL" id="CP003495">
    <property type="protein sequence ID" value="AFY27345.1"/>
    <property type="molecule type" value="Genomic_DNA"/>
</dbReference>
<dbReference type="InterPro" id="IPR007452">
    <property type="entry name" value="TamB_C"/>
</dbReference>
<dbReference type="PANTHER" id="PTHR34457">
    <property type="entry name" value="EMBRYO DEFECTIVE 2410"/>
    <property type="match status" value="1"/>
</dbReference>
<dbReference type="PANTHER" id="PTHR34457:SF3">
    <property type="entry name" value="PROTEIN TIC236, CHLOROPLASTIC"/>
    <property type="match status" value="1"/>
</dbReference>
<keyword evidence="2 5" id="KW-0812">Transmembrane</keyword>
<dbReference type="Proteomes" id="UP000010388">
    <property type="component" value="Chromosome"/>
</dbReference>
<organism evidence="7 8">
    <name type="scientific">Cyanobium gracile (strain ATCC 27147 / PCC 6307)</name>
    <dbReference type="NCBI Taxonomy" id="292564"/>
    <lineage>
        <taxon>Bacteria</taxon>
        <taxon>Bacillati</taxon>
        <taxon>Cyanobacteriota</taxon>
        <taxon>Cyanophyceae</taxon>
        <taxon>Synechococcales</taxon>
        <taxon>Prochlorococcaceae</taxon>
        <taxon>Cyanobium</taxon>
    </lineage>
</organism>
<dbReference type="eggNOG" id="COG2911">
    <property type="taxonomic scope" value="Bacteria"/>
</dbReference>
<dbReference type="GO" id="GO:0005886">
    <property type="term" value="C:plasma membrane"/>
    <property type="evidence" value="ECO:0007669"/>
    <property type="project" value="InterPro"/>
</dbReference>
<dbReference type="KEGG" id="cgc:Cyagr_0132"/>
<dbReference type="STRING" id="292564.Cyagr_0132"/>
<evidence type="ECO:0000256" key="3">
    <source>
        <dbReference type="ARBA" id="ARBA00022989"/>
    </source>
</evidence>
<evidence type="ECO:0000313" key="8">
    <source>
        <dbReference type="Proteomes" id="UP000010388"/>
    </source>
</evidence>
<accession>K9P2R2</accession>
<evidence type="ECO:0000313" key="7">
    <source>
        <dbReference type="EMBL" id="AFY27345.1"/>
    </source>
</evidence>
<feature type="transmembrane region" description="Helical" evidence="5">
    <location>
        <begin position="20"/>
        <end position="37"/>
    </location>
</feature>
<evidence type="ECO:0000256" key="5">
    <source>
        <dbReference type="SAM" id="Phobius"/>
    </source>
</evidence>
<dbReference type="InterPro" id="IPR053022">
    <property type="entry name" value="Chloroplast_translocon_comp"/>
</dbReference>
<gene>
    <name evidence="7" type="ordered locus">Cyagr_0132</name>
</gene>
<feature type="domain" description="Translocation and assembly module TamB C-terminal" evidence="6">
    <location>
        <begin position="1017"/>
        <end position="1442"/>
    </location>
</feature>
<comment type="subcellular location">
    <subcellularLocation>
        <location evidence="1">Membrane</location>
        <topology evidence="1">Single-pass membrane protein</topology>
    </subcellularLocation>
</comment>
<protein>
    <recommendedName>
        <fullName evidence="6">Translocation and assembly module TamB C-terminal domain-containing protein</fullName>
    </recommendedName>
</protein>
<keyword evidence="3 5" id="KW-1133">Transmembrane helix</keyword>
<evidence type="ECO:0000259" key="6">
    <source>
        <dbReference type="Pfam" id="PF04357"/>
    </source>
</evidence>
<reference evidence="8" key="1">
    <citation type="journal article" date="2013" name="Proc. Natl. Acad. Sci. U.S.A.">
        <title>Improving the coverage of the cyanobacterial phylum using diversity-driven genome sequencing.</title>
        <authorList>
            <person name="Shih P.M."/>
            <person name="Wu D."/>
            <person name="Latifi A."/>
            <person name="Axen S.D."/>
            <person name="Fewer D.P."/>
            <person name="Talla E."/>
            <person name="Calteau A."/>
            <person name="Cai F."/>
            <person name="Tandeau de Marsac N."/>
            <person name="Rippka R."/>
            <person name="Herdman M."/>
            <person name="Sivonen K."/>
            <person name="Coursin T."/>
            <person name="Laurent T."/>
            <person name="Goodwin L."/>
            <person name="Nolan M."/>
            <person name="Davenport K.W."/>
            <person name="Han C.S."/>
            <person name="Rubin E.M."/>
            <person name="Eisen J.A."/>
            <person name="Woyke T."/>
            <person name="Gugger M."/>
            <person name="Kerfeld C.A."/>
        </authorList>
    </citation>
    <scope>NUCLEOTIDE SEQUENCE [LARGE SCALE GENOMIC DNA]</scope>
    <source>
        <strain evidence="8">ATCC 27147 / PCC 6307</strain>
    </source>
</reference>
<sequence>MRGKPDSRPWPARRRVWKGLLAVGFLGAGLGVGVFWFDRVVADLYGRFRPALERQVGMAMGRPLVLGPYRGLRPDGLWIGPSRFLSGPRDTSTAAVAGLRVRLDPLASLALRGLVLDLGLERARAELRRNASGQFWVLGAVPPGREPPRIHLRLGLLQPADLRLWGAGATALPLDLRLSGQVALRLHRRAIDLGLRLAPPPGQGGGSLRLDGEGQWQTQRWQGRLTARRLPLALLRPLLPAGDRAGGSLAGEADGRVGFRLQRGLARCEGGLELRDVRWRLGTGATPLTAERLPLTCRGRALTLPASPWRFGPWGGRLTARADADRHLALQLEAQPPPRHPLGRQPLKADLQGSWGEGLLRLSRLDGRLGSSTVRASGSVGRSLALDARWRLDPADVPAASRLPDWARQPLAGRLRVDGRLAAPRLRLETGQASQPLLGPWQAALVWSDKLLRLERFGADRLTATARLPLALEAGKGLVAGPLLARVDVRNYPLARLDPLLGTTLQGRLDAAGTIAGPLAELRPDLQLRLQEPGAGPLRLRETWRGRLRDRSLDLTTVAPAPDGRLAALLDRRWQPVRAAIQRDGGVLSLQGRPADYRWLARAFPLRGLAVATGPQRRLRPLQGDLSGSGRLGLQPLGFDGRVELLSPEFLGVGGRRIQADVQYDDRRYQVKGVIEPLGQGRIAATVSGRWRGPFRARFKARQLSTLLFRQFTDAWPIWRGAPAPARGRASDLGTLVVDTMAGTVTDQLRALAEAEERVAARVQEASRASRAEKLERLQARIDADLLLSGPDFARTRADLRATGHLWFNQGDRAQALAGKPFEVRLEGPLSGGSGRFSLADLPLSLLALLTPLPDNLLGSLAAKGRYRLGGPRPELALDLALVEGRLGEQALELERGRVELKAEGIGLDLALRAEGASRSVDLAGTIPLVASQQGLELRLATRGDGLRFLTRLGGQAFEWQEGGADLQLLVRGSLDDPIANGFLRLRDLRCRFIGQEVREVDATILFDFEQLVVQEFRARVGPQGLVGGEGRLGLFRPLAQERTLQVTLEQVPFKVPRLAAVGHGQLHLSGSLVAPVLGGDVAISRGTINVQPGELAASEPVSDQPVQPRTMPELLESKWNFQQPLVLLGPDVESTTAEALRSSVPRFPYLAFQDMILRLGPDLRVVIPNIANFTTAGQLRIAGRLDPSLRASGVVRLLGGRLNLFTTSFSLDPDAPNVAIFTPSLGLVPYLDIALRTRISDSLSVLSPSGVGDVGPSVQNAPNQAGLSALNQLNLILVVVSVSGPADRIAENLQLRSSPPLPQERLVALIGGNSLAGLSGGGAGAALATVVGQTLLSPLLSSLSDAFGQRVSLALYPTYVNQAIDTQQEGTTRRRVPPQLVLGAEIGVDITNRFSMSVLAAPNRSDVPPQVTLTYKASDTFNLQTSVDTEGAWQSLLQVFLRF</sequence>
<proteinExistence type="predicted"/>
<dbReference type="HOGENOM" id="CLU_260002_0_0_3"/>
<evidence type="ECO:0000256" key="2">
    <source>
        <dbReference type="ARBA" id="ARBA00022692"/>
    </source>
</evidence>
<dbReference type="GO" id="GO:0009306">
    <property type="term" value="P:protein secretion"/>
    <property type="evidence" value="ECO:0007669"/>
    <property type="project" value="InterPro"/>
</dbReference>
<name>K9P2R2_CYAGP</name>